<evidence type="ECO:0000256" key="1">
    <source>
        <dbReference type="SAM" id="Phobius"/>
    </source>
</evidence>
<feature type="transmembrane region" description="Helical" evidence="1">
    <location>
        <begin position="137"/>
        <end position="157"/>
    </location>
</feature>
<reference evidence="2" key="1">
    <citation type="submission" date="2020-10" db="EMBL/GenBank/DDBJ databases">
        <title>Connecting structure to function with the recovery of over 1000 high-quality activated sludge metagenome-assembled genomes encoding full-length rRNA genes using long-read sequencing.</title>
        <authorList>
            <person name="Singleton C.M."/>
            <person name="Petriglieri F."/>
            <person name="Kristensen J.M."/>
            <person name="Kirkegaard R.H."/>
            <person name="Michaelsen T.Y."/>
            <person name="Andersen M.H."/>
            <person name="Karst S.M."/>
            <person name="Dueholm M.S."/>
            <person name="Nielsen P.H."/>
            <person name="Albertsen M."/>
        </authorList>
    </citation>
    <scope>NUCLEOTIDE SEQUENCE</scope>
    <source>
        <strain evidence="2">Ribe_18-Q3-R11-54_MAXAC.001</strain>
    </source>
</reference>
<comment type="caution">
    <text evidence="2">The sequence shown here is derived from an EMBL/GenBank/DDBJ whole genome shotgun (WGS) entry which is preliminary data.</text>
</comment>
<evidence type="ECO:0000313" key="3">
    <source>
        <dbReference type="Proteomes" id="UP000886632"/>
    </source>
</evidence>
<evidence type="ECO:0000313" key="2">
    <source>
        <dbReference type="EMBL" id="MBL0003841.1"/>
    </source>
</evidence>
<sequence length="167" mass="18867">MTYKTEAEIMRALDIDTWRNLSRDKILQFAAMMPAMDKEVAIKVIEQFPEFRLFAMDALNVLEKEHKSTLGANRESQASVHHAYREVREILKGELQREDLTPEDRRIIIDKIMETANREFAKDSENKRFLDTLFGKAALAGGAAIALGMVVLGGRVLTDEAGIKRGS</sequence>
<proteinExistence type="predicted"/>
<dbReference type="Proteomes" id="UP000886632">
    <property type="component" value="Unassembled WGS sequence"/>
</dbReference>
<keyword evidence="1" id="KW-1133">Transmembrane helix</keyword>
<accession>A0A9D7Y1N0</accession>
<gene>
    <name evidence="2" type="ORF">IPP00_07540</name>
</gene>
<keyword evidence="1" id="KW-0812">Transmembrane</keyword>
<protein>
    <submittedName>
        <fullName evidence="2">Uncharacterized protein</fullName>
    </submittedName>
</protein>
<organism evidence="2 3">
    <name type="scientific">Candidatus Phosphoribacter hodrii</name>
    <dbReference type="NCBI Taxonomy" id="2953743"/>
    <lineage>
        <taxon>Bacteria</taxon>
        <taxon>Bacillati</taxon>
        <taxon>Actinomycetota</taxon>
        <taxon>Actinomycetes</taxon>
        <taxon>Micrococcales</taxon>
        <taxon>Dermatophilaceae</taxon>
        <taxon>Candidatus Phosphoribacter</taxon>
    </lineage>
</organism>
<name>A0A9D7Y1N0_9MICO</name>
<dbReference type="EMBL" id="JADKGK010000015">
    <property type="protein sequence ID" value="MBL0003841.1"/>
    <property type="molecule type" value="Genomic_DNA"/>
</dbReference>
<dbReference type="AlphaFoldDB" id="A0A9D7Y1N0"/>
<keyword evidence="1" id="KW-0472">Membrane</keyword>